<dbReference type="InterPro" id="IPR007560">
    <property type="entry name" value="Restrct_endonuc_IV_Mrr"/>
</dbReference>
<keyword evidence="3" id="KW-0378">Hydrolase</keyword>
<dbReference type="GO" id="GO:0004519">
    <property type="term" value="F:endonuclease activity"/>
    <property type="evidence" value="ECO:0007669"/>
    <property type="project" value="UniProtKB-KW"/>
</dbReference>
<dbReference type="GO" id="GO:0009307">
    <property type="term" value="P:DNA restriction-modification system"/>
    <property type="evidence" value="ECO:0007669"/>
    <property type="project" value="InterPro"/>
</dbReference>
<feature type="transmembrane region" description="Helical" evidence="1">
    <location>
        <begin position="30"/>
        <end position="49"/>
    </location>
</feature>
<dbReference type="RefSeq" id="WP_213170423.1">
    <property type="nucleotide sequence ID" value="NZ_CP070496.1"/>
</dbReference>
<feature type="transmembrane region" description="Helical" evidence="1">
    <location>
        <begin position="7"/>
        <end position="24"/>
    </location>
</feature>
<sequence length="215" mass="23697">MSIVIRLGVVIGVLVGLYFAVGWVAANWIWFASAAAVVASTLLAAWVLLRRPSETPDRAVLAAREEIMHDVDQMSVPVFDEMVTKLLKRCEARKIKKFGHKGSDLGCSFVLTMCDGRRVVVRSKKDDGTMRKRGARHIQALGAETNPRWEADMSVLVTNADLHWLRYAGRNKALASQLNVTLMDRKGLAAWLTTGTPPKALQCEPKAIAATASRR</sequence>
<keyword evidence="1" id="KW-1133">Transmembrane helix</keyword>
<dbReference type="Pfam" id="PF04471">
    <property type="entry name" value="Mrr_cat"/>
    <property type="match status" value="1"/>
</dbReference>
<evidence type="ECO:0000259" key="2">
    <source>
        <dbReference type="Pfam" id="PF04471"/>
    </source>
</evidence>
<dbReference type="AlphaFoldDB" id="A0A895XPH5"/>
<accession>A0A895XPH5</accession>
<dbReference type="Proteomes" id="UP000662939">
    <property type="component" value="Chromosome"/>
</dbReference>
<evidence type="ECO:0000313" key="4">
    <source>
        <dbReference type="Proteomes" id="UP000662939"/>
    </source>
</evidence>
<dbReference type="KEGG" id="nav:JQS30_11575"/>
<feature type="domain" description="Restriction endonuclease type IV Mrr" evidence="2">
    <location>
        <begin position="72"/>
        <end position="192"/>
    </location>
</feature>
<keyword evidence="3" id="KW-0540">Nuclease</keyword>
<keyword evidence="1" id="KW-0472">Membrane</keyword>
<organism evidence="3 4">
    <name type="scientific">Natronoglycomyces albus</name>
    <dbReference type="NCBI Taxonomy" id="2811108"/>
    <lineage>
        <taxon>Bacteria</taxon>
        <taxon>Bacillati</taxon>
        <taxon>Actinomycetota</taxon>
        <taxon>Actinomycetes</taxon>
        <taxon>Glycomycetales</taxon>
        <taxon>Glycomycetaceae</taxon>
        <taxon>Natronoglycomyces</taxon>
    </lineage>
</organism>
<keyword evidence="1" id="KW-0812">Transmembrane</keyword>
<dbReference type="EMBL" id="CP070496">
    <property type="protein sequence ID" value="QSB04426.1"/>
    <property type="molecule type" value="Genomic_DNA"/>
</dbReference>
<proteinExistence type="predicted"/>
<reference evidence="3" key="1">
    <citation type="submission" date="2021-02" db="EMBL/GenBank/DDBJ databases">
        <title>Natronoglycomyces albus gen. nov., sp. nov, a haloalkaliphilic actinobacterium from a soda solonchak soil.</title>
        <authorList>
            <person name="Sorokin D.Y."/>
            <person name="Khijniak T.V."/>
            <person name="Zakharycheva A.P."/>
            <person name="Boueva O.V."/>
            <person name="Ariskina E.V."/>
            <person name="Hahnke R.L."/>
            <person name="Bunk B."/>
            <person name="Sproer C."/>
            <person name="Schumann P."/>
            <person name="Evtushenko L.I."/>
            <person name="Kublanov I.V."/>
        </authorList>
    </citation>
    <scope>NUCLEOTIDE SEQUENCE</scope>
    <source>
        <strain evidence="3">DSM 106290</strain>
    </source>
</reference>
<name>A0A895XPH5_9ACTN</name>
<dbReference type="GO" id="GO:0003677">
    <property type="term" value="F:DNA binding"/>
    <property type="evidence" value="ECO:0007669"/>
    <property type="project" value="InterPro"/>
</dbReference>
<protein>
    <submittedName>
        <fullName evidence="3">Restriction endonuclease</fullName>
    </submittedName>
</protein>
<keyword evidence="3" id="KW-0255">Endonuclease</keyword>
<evidence type="ECO:0000256" key="1">
    <source>
        <dbReference type="SAM" id="Phobius"/>
    </source>
</evidence>
<keyword evidence="4" id="KW-1185">Reference proteome</keyword>
<evidence type="ECO:0000313" key="3">
    <source>
        <dbReference type="EMBL" id="QSB04426.1"/>
    </source>
</evidence>
<gene>
    <name evidence="3" type="ORF">JQS30_11575</name>
</gene>